<evidence type="ECO:0000256" key="1">
    <source>
        <dbReference type="SAM" id="MobiDB-lite"/>
    </source>
</evidence>
<feature type="transmembrane region" description="Helical" evidence="2">
    <location>
        <begin position="12"/>
        <end position="33"/>
    </location>
</feature>
<dbReference type="Proteomes" id="UP000317691">
    <property type="component" value="Unassembled WGS sequence"/>
</dbReference>
<feature type="region of interest" description="Disordered" evidence="1">
    <location>
        <begin position="41"/>
        <end position="70"/>
    </location>
</feature>
<organism evidence="3 4">
    <name type="scientific">Eiseniibacteriota bacterium</name>
    <dbReference type="NCBI Taxonomy" id="2212470"/>
    <lineage>
        <taxon>Bacteria</taxon>
        <taxon>Candidatus Eiseniibacteriota</taxon>
    </lineage>
</organism>
<keyword evidence="2" id="KW-1133">Transmembrane helix</keyword>
<dbReference type="EMBL" id="VBOZ01000010">
    <property type="protein sequence ID" value="TMQ66011.1"/>
    <property type="molecule type" value="Genomic_DNA"/>
</dbReference>
<keyword evidence="2" id="KW-0812">Transmembrane</keyword>
<name>A0A538TQV3_UNCEI</name>
<dbReference type="AlphaFoldDB" id="A0A538TQV3"/>
<gene>
    <name evidence="3" type="ORF">E6K79_03900</name>
</gene>
<sequence length="166" mass="17471">MDWIRSGRNGRVSARTYGLVAILVLTLLGIHSMDEKQKAARARAKAAATSPTPAVATPATRSRDALPAEAAAGWGRDPFSRAFLDAGDEIPAGRKRFGSRPGPAGAPIYLQGIMVGAMGRTALINGEIYREGDRVGSYEVLSIGKRSVMLMKNGSVTTLTIQGDGS</sequence>
<reference evidence="3 4" key="1">
    <citation type="journal article" date="2019" name="Nat. Microbiol.">
        <title>Mediterranean grassland soil C-N compound turnover is dependent on rainfall and depth, and is mediated by genomically divergent microorganisms.</title>
        <authorList>
            <person name="Diamond S."/>
            <person name="Andeer P.F."/>
            <person name="Li Z."/>
            <person name="Crits-Christoph A."/>
            <person name="Burstein D."/>
            <person name="Anantharaman K."/>
            <person name="Lane K.R."/>
            <person name="Thomas B.C."/>
            <person name="Pan C."/>
            <person name="Northen T.R."/>
            <person name="Banfield J.F."/>
        </authorList>
    </citation>
    <scope>NUCLEOTIDE SEQUENCE [LARGE SCALE GENOMIC DNA]</scope>
    <source>
        <strain evidence="3">WS_9</strain>
    </source>
</reference>
<accession>A0A538TQV3</accession>
<proteinExistence type="predicted"/>
<evidence type="ECO:0000256" key="2">
    <source>
        <dbReference type="SAM" id="Phobius"/>
    </source>
</evidence>
<comment type="caution">
    <text evidence="3">The sequence shown here is derived from an EMBL/GenBank/DDBJ whole genome shotgun (WGS) entry which is preliminary data.</text>
</comment>
<evidence type="ECO:0000313" key="3">
    <source>
        <dbReference type="EMBL" id="TMQ66011.1"/>
    </source>
</evidence>
<protein>
    <submittedName>
        <fullName evidence="3">Uncharacterized protein</fullName>
    </submittedName>
</protein>
<evidence type="ECO:0000313" key="4">
    <source>
        <dbReference type="Proteomes" id="UP000317691"/>
    </source>
</evidence>
<keyword evidence="2" id="KW-0472">Membrane</keyword>
<feature type="compositionally biased region" description="Low complexity" evidence="1">
    <location>
        <begin position="45"/>
        <end position="60"/>
    </location>
</feature>